<dbReference type="EMBL" id="BGPR01000593">
    <property type="protein sequence ID" value="GBM27747.1"/>
    <property type="molecule type" value="Genomic_DNA"/>
</dbReference>
<dbReference type="OrthoDB" id="9996331at2759"/>
<evidence type="ECO:0000313" key="1">
    <source>
        <dbReference type="EMBL" id="GBM27747.1"/>
    </source>
</evidence>
<dbReference type="Proteomes" id="UP000499080">
    <property type="component" value="Unassembled WGS sequence"/>
</dbReference>
<comment type="caution">
    <text evidence="1">The sequence shown here is derived from an EMBL/GenBank/DDBJ whole genome shotgun (WGS) entry which is preliminary data.</text>
</comment>
<proteinExistence type="predicted"/>
<gene>
    <name evidence="1" type="ORF">AVEN_25363_1</name>
</gene>
<accession>A0A4Y2EG25</accession>
<protein>
    <submittedName>
        <fullName evidence="1">Uncharacterized protein</fullName>
    </submittedName>
</protein>
<sequence length="100" mass="11529">MVTGRYCLKKIEVRRTRATTEREDCRIRRMAVAHRTASSAKIQASLGPRVKYLTKKINILEEQLRDRLVEAFMHLTPNHIVCDFIGAQLKAELKSVVFSD</sequence>
<evidence type="ECO:0000313" key="2">
    <source>
        <dbReference type="Proteomes" id="UP000499080"/>
    </source>
</evidence>
<dbReference type="AlphaFoldDB" id="A0A4Y2EG25"/>
<organism evidence="1 2">
    <name type="scientific">Araneus ventricosus</name>
    <name type="common">Orbweaver spider</name>
    <name type="synonym">Epeira ventricosa</name>
    <dbReference type="NCBI Taxonomy" id="182803"/>
    <lineage>
        <taxon>Eukaryota</taxon>
        <taxon>Metazoa</taxon>
        <taxon>Ecdysozoa</taxon>
        <taxon>Arthropoda</taxon>
        <taxon>Chelicerata</taxon>
        <taxon>Arachnida</taxon>
        <taxon>Araneae</taxon>
        <taxon>Araneomorphae</taxon>
        <taxon>Entelegynae</taxon>
        <taxon>Araneoidea</taxon>
        <taxon>Araneidae</taxon>
        <taxon>Araneus</taxon>
    </lineage>
</organism>
<reference evidence="1 2" key="1">
    <citation type="journal article" date="2019" name="Sci. Rep.">
        <title>Orb-weaving spider Araneus ventricosus genome elucidates the spidroin gene catalogue.</title>
        <authorList>
            <person name="Kono N."/>
            <person name="Nakamura H."/>
            <person name="Ohtoshi R."/>
            <person name="Moran D.A.P."/>
            <person name="Shinohara A."/>
            <person name="Yoshida Y."/>
            <person name="Fujiwara M."/>
            <person name="Mori M."/>
            <person name="Tomita M."/>
            <person name="Arakawa K."/>
        </authorList>
    </citation>
    <scope>NUCLEOTIDE SEQUENCE [LARGE SCALE GENOMIC DNA]</scope>
</reference>
<name>A0A4Y2EG25_ARAVE</name>
<keyword evidence="2" id="KW-1185">Reference proteome</keyword>